<organism evidence="6 7">
    <name type="scientific">Paenibacillus plantiphilus</name>
    <dbReference type="NCBI Taxonomy" id="2905650"/>
    <lineage>
        <taxon>Bacteria</taxon>
        <taxon>Bacillati</taxon>
        <taxon>Bacillota</taxon>
        <taxon>Bacilli</taxon>
        <taxon>Bacillales</taxon>
        <taxon>Paenibacillaceae</taxon>
        <taxon>Paenibacillus</taxon>
    </lineage>
</organism>
<evidence type="ECO:0000256" key="2">
    <source>
        <dbReference type="ARBA" id="ARBA00006696"/>
    </source>
</evidence>
<dbReference type="InterPro" id="IPR023214">
    <property type="entry name" value="HAD_sf"/>
</dbReference>
<evidence type="ECO:0000256" key="3">
    <source>
        <dbReference type="ARBA" id="ARBA00022723"/>
    </source>
</evidence>
<dbReference type="Pfam" id="PF13242">
    <property type="entry name" value="Hydrolase_like"/>
    <property type="match status" value="1"/>
</dbReference>
<evidence type="ECO:0000256" key="1">
    <source>
        <dbReference type="ARBA" id="ARBA00001946"/>
    </source>
</evidence>
<keyword evidence="7" id="KW-1185">Reference proteome</keyword>
<dbReference type="SFLD" id="SFLDG01139">
    <property type="entry name" value="C2.A:_Pyridoxal_Phosphate_Phos"/>
    <property type="match status" value="1"/>
</dbReference>
<dbReference type="PANTHER" id="PTHR19288:SF95">
    <property type="entry name" value="D-GLYCEROL 3-PHOSPHATE PHOSPHATASE"/>
    <property type="match status" value="1"/>
</dbReference>
<keyword evidence="6" id="KW-0378">Hydrolase</keyword>
<dbReference type="RefSeq" id="WP_236338865.1">
    <property type="nucleotide sequence ID" value="NZ_CAKMMF010000003.1"/>
</dbReference>
<dbReference type="Gene3D" id="3.40.50.1000">
    <property type="entry name" value="HAD superfamily/HAD-like"/>
    <property type="match status" value="2"/>
</dbReference>
<dbReference type="SUPFAM" id="SSF56784">
    <property type="entry name" value="HAD-like"/>
    <property type="match status" value="1"/>
</dbReference>
<dbReference type="EMBL" id="CAKMMF010000003">
    <property type="protein sequence ID" value="CAH1194986.1"/>
    <property type="molecule type" value="Genomic_DNA"/>
</dbReference>
<keyword evidence="4 5" id="KW-0460">Magnesium</keyword>
<dbReference type="InterPro" id="IPR036412">
    <property type="entry name" value="HAD-like_sf"/>
</dbReference>
<dbReference type="NCBIfam" id="TIGR01457">
    <property type="entry name" value="HAD-SF-IIA-hyp2"/>
    <property type="match status" value="1"/>
</dbReference>
<evidence type="ECO:0000256" key="4">
    <source>
        <dbReference type="ARBA" id="ARBA00022842"/>
    </source>
</evidence>
<name>A0ABN8G258_9BACL</name>
<accession>A0ABN8G258</accession>
<gene>
    <name evidence="6" type="primary">yutF</name>
    <name evidence="6" type="ORF">PAECIP111893_00590</name>
</gene>
<evidence type="ECO:0000313" key="7">
    <source>
        <dbReference type="Proteomes" id="UP000838686"/>
    </source>
</evidence>
<dbReference type="Proteomes" id="UP000838686">
    <property type="component" value="Unassembled WGS sequence"/>
</dbReference>
<dbReference type="Pfam" id="PF13344">
    <property type="entry name" value="Hydrolase_6"/>
    <property type="match status" value="1"/>
</dbReference>
<proteinExistence type="inferred from homology"/>
<keyword evidence="3 5" id="KW-0479">Metal-binding</keyword>
<dbReference type="SFLD" id="SFLDS00003">
    <property type="entry name" value="Haloacid_Dehalogenase"/>
    <property type="match status" value="1"/>
</dbReference>
<dbReference type="PANTHER" id="PTHR19288">
    <property type="entry name" value="4-NITROPHENYLPHOSPHATASE-RELATED"/>
    <property type="match status" value="1"/>
</dbReference>
<dbReference type="NCBIfam" id="TIGR01460">
    <property type="entry name" value="HAD-SF-IIA"/>
    <property type="match status" value="1"/>
</dbReference>
<sequence>MESPAVRGLLIDLDGTLYKGHTMIEGANTLIAALREMSIRFLFVTNNSSSTPEEVAERLRGMGIAAAADEVCTSAQGAAFYIAKRLEAKKRVFVVGEEGLRSAIMDAGLQLVEDNPDIVLQGIDRQLTYSRLSSAVEHIRRGADYILTNPDVLLPSDGGFIPGAGSISALLERASGVTPTVIGKPSAILMDFALERLGLPAAETWVVGDNPATDIAAGNAAGCQSILVLTGLANSENYNELLQAAACKADVVCDNLHKLLEHIQGSAHQQ</sequence>
<comment type="similarity">
    <text evidence="2 5">Belongs to the HAD-like hydrolase superfamily. NagD family.</text>
</comment>
<comment type="caution">
    <text evidence="6">The sequence shown here is derived from an EMBL/GenBank/DDBJ whole genome shotgun (WGS) entry which is preliminary data.</text>
</comment>
<dbReference type="PIRSF" id="PIRSF000915">
    <property type="entry name" value="PGP-type_phosphatase"/>
    <property type="match status" value="1"/>
</dbReference>
<reference evidence="6" key="1">
    <citation type="submission" date="2022-01" db="EMBL/GenBank/DDBJ databases">
        <authorList>
            <person name="Criscuolo A."/>
        </authorList>
    </citation>
    <scope>NUCLEOTIDE SEQUENCE</scope>
    <source>
        <strain evidence="6">CIP111893</strain>
    </source>
</reference>
<dbReference type="GO" id="GO:0016787">
    <property type="term" value="F:hydrolase activity"/>
    <property type="evidence" value="ECO:0007669"/>
    <property type="project" value="UniProtKB-KW"/>
</dbReference>
<protein>
    <recommendedName>
        <fullName evidence="5">Acid sugar phosphatase</fullName>
        <ecNumber evidence="5">3.1.3.-</ecNumber>
    </recommendedName>
</protein>
<evidence type="ECO:0000313" key="6">
    <source>
        <dbReference type="EMBL" id="CAH1194986.1"/>
    </source>
</evidence>
<comment type="cofactor">
    <cofactor evidence="1 5">
        <name>Mg(2+)</name>
        <dbReference type="ChEBI" id="CHEBI:18420"/>
    </cofactor>
</comment>
<dbReference type="EC" id="3.1.3.-" evidence="5"/>
<dbReference type="InterPro" id="IPR006357">
    <property type="entry name" value="HAD-SF_hydro_IIA"/>
</dbReference>
<comment type="function">
    <text evidence="5">Catalyzes the dephosphorylation of 2-6 carbon acid sugars in vitro.</text>
</comment>
<evidence type="ECO:0000256" key="5">
    <source>
        <dbReference type="PIRNR" id="PIRNR000915"/>
    </source>
</evidence>
<dbReference type="InterPro" id="IPR006354">
    <property type="entry name" value="HAD-SF_hydro_IIA_hyp1"/>
</dbReference>